<proteinExistence type="predicted"/>
<gene>
    <name evidence="1" type="ORF">BDV98DRAFT_176305</name>
</gene>
<organism evidence="1 2">
    <name type="scientific">Pterulicium gracile</name>
    <dbReference type="NCBI Taxonomy" id="1884261"/>
    <lineage>
        <taxon>Eukaryota</taxon>
        <taxon>Fungi</taxon>
        <taxon>Dikarya</taxon>
        <taxon>Basidiomycota</taxon>
        <taxon>Agaricomycotina</taxon>
        <taxon>Agaricomycetes</taxon>
        <taxon>Agaricomycetidae</taxon>
        <taxon>Agaricales</taxon>
        <taxon>Pleurotineae</taxon>
        <taxon>Pterulaceae</taxon>
        <taxon>Pterulicium</taxon>
    </lineage>
</organism>
<evidence type="ECO:0000313" key="1">
    <source>
        <dbReference type="EMBL" id="TFK99283.1"/>
    </source>
</evidence>
<name>A0A5C3QLN3_9AGAR</name>
<evidence type="ECO:0000313" key="2">
    <source>
        <dbReference type="Proteomes" id="UP000305067"/>
    </source>
</evidence>
<sequence>MFAFMYVCAGGDKTRTLSAGDGERTMEDRFKGFGGAQTRFVLTRATEPLLASSRTCRQASRGMVISIL</sequence>
<dbReference type="AlphaFoldDB" id="A0A5C3QLN3"/>
<dbReference type="EMBL" id="ML178834">
    <property type="protein sequence ID" value="TFK99283.1"/>
    <property type="molecule type" value="Genomic_DNA"/>
</dbReference>
<dbReference type="Proteomes" id="UP000305067">
    <property type="component" value="Unassembled WGS sequence"/>
</dbReference>
<accession>A0A5C3QLN3</accession>
<reference evidence="1 2" key="1">
    <citation type="journal article" date="2019" name="Nat. Ecol. Evol.">
        <title>Megaphylogeny resolves global patterns of mushroom evolution.</title>
        <authorList>
            <person name="Varga T."/>
            <person name="Krizsan K."/>
            <person name="Foldi C."/>
            <person name="Dima B."/>
            <person name="Sanchez-Garcia M."/>
            <person name="Sanchez-Ramirez S."/>
            <person name="Szollosi G.J."/>
            <person name="Szarkandi J.G."/>
            <person name="Papp V."/>
            <person name="Albert L."/>
            <person name="Andreopoulos W."/>
            <person name="Angelini C."/>
            <person name="Antonin V."/>
            <person name="Barry K.W."/>
            <person name="Bougher N.L."/>
            <person name="Buchanan P."/>
            <person name="Buyck B."/>
            <person name="Bense V."/>
            <person name="Catcheside P."/>
            <person name="Chovatia M."/>
            <person name="Cooper J."/>
            <person name="Damon W."/>
            <person name="Desjardin D."/>
            <person name="Finy P."/>
            <person name="Geml J."/>
            <person name="Haridas S."/>
            <person name="Hughes K."/>
            <person name="Justo A."/>
            <person name="Karasinski D."/>
            <person name="Kautmanova I."/>
            <person name="Kiss B."/>
            <person name="Kocsube S."/>
            <person name="Kotiranta H."/>
            <person name="LaButti K.M."/>
            <person name="Lechner B.E."/>
            <person name="Liimatainen K."/>
            <person name="Lipzen A."/>
            <person name="Lukacs Z."/>
            <person name="Mihaltcheva S."/>
            <person name="Morgado L.N."/>
            <person name="Niskanen T."/>
            <person name="Noordeloos M.E."/>
            <person name="Ohm R.A."/>
            <person name="Ortiz-Santana B."/>
            <person name="Ovrebo C."/>
            <person name="Racz N."/>
            <person name="Riley R."/>
            <person name="Savchenko A."/>
            <person name="Shiryaev A."/>
            <person name="Soop K."/>
            <person name="Spirin V."/>
            <person name="Szebenyi C."/>
            <person name="Tomsovsky M."/>
            <person name="Tulloss R.E."/>
            <person name="Uehling J."/>
            <person name="Grigoriev I.V."/>
            <person name="Vagvolgyi C."/>
            <person name="Papp T."/>
            <person name="Martin F.M."/>
            <person name="Miettinen O."/>
            <person name="Hibbett D.S."/>
            <person name="Nagy L.G."/>
        </authorList>
    </citation>
    <scope>NUCLEOTIDE SEQUENCE [LARGE SCALE GENOMIC DNA]</scope>
    <source>
        <strain evidence="1 2">CBS 309.79</strain>
    </source>
</reference>
<protein>
    <submittedName>
        <fullName evidence="1">Uncharacterized protein</fullName>
    </submittedName>
</protein>
<keyword evidence="2" id="KW-1185">Reference proteome</keyword>